<evidence type="ECO:0000256" key="4">
    <source>
        <dbReference type="ARBA" id="ARBA00022525"/>
    </source>
</evidence>
<comment type="similarity">
    <text evidence="2 8">Belongs to the glycosyl hydrolase 28 family.</text>
</comment>
<dbReference type="InterPro" id="IPR012334">
    <property type="entry name" value="Pectin_lyas_fold"/>
</dbReference>
<evidence type="ECO:0000313" key="10">
    <source>
        <dbReference type="Proteomes" id="UP000489600"/>
    </source>
</evidence>
<evidence type="ECO:0000256" key="8">
    <source>
        <dbReference type="RuleBase" id="RU361169"/>
    </source>
</evidence>
<dbReference type="Pfam" id="PF00295">
    <property type="entry name" value="Glyco_hydro_28"/>
    <property type="match status" value="1"/>
</dbReference>
<keyword evidence="4" id="KW-0964">Secreted</keyword>
<gene>
    <name evidence="9" type="ORF">ANE_LOCUS2588</name>
</gene>
<evidence type="ECO:0000313" key="9">
    <source>
        <dbReference type="EMBL" id="VVA92143.1"/>
    </source>
</evidence>
<keyword evidence="7" id="KW-0961">Cell wall biogenesis/degradation</keyword>
<keyword evidence="3" id="KW-0134">Cell wall</keyword>
<keyword evidence="10" id="KW-1185">Reference proteome</keyword>
<dbReference type="GO" id="GO:0005975">
    <property type="term" value="P:carbohydrate metabolic process"/>
    <property type="evidence" value="ECO:0007669"/>
    <property type="project" value="InterPro"/>
</dbReference>
<dbReference type="GO" id="GO:0004650">
    <property type="term" value="F:polygalacturonase activity"/>
    <property type="evidence" value="ECO:0007669"/>
    <property type="project" value="InterPro"/>
</dbReference>
<dbReference type="EMBL" id="CABITT030000001">
    <property type="protein sequence ID" value="VVA92143.1"/>
    <property type="molecule type" value="Genomic_DNA"/>
</dbReference>
<reference evidence="9" key="1">
    <citation type="submission" date="2019-07" db="EMBL/GenBank/DDBJ databases">
        <authorList>
            <person name="Dittberner H."/>
        </authorList>
    </citation>
    <scope>NUCLEOTIDE SEQUENCE [LARGE SCALE GENOMIC DNA]</scope>
</reference>
<evidence type="ECO:0000256" key="2">
    <source>
        <dbReference type="ARBA" id="ARBA00008834"/>
    </source>
</evidence>
<dbReference type="InterPro" id="IPR011050">
    <property type="entry name" value="Pectin_lyase_fold/virulence"/>
</dbReference>
<proteinExistence type="inferred from homology"/>
<dbReference type="SUPFAM" id="SSF51126">
    <property type="entry name" value="Pectin lyase-like"/>
    <property type="match status" value="1"/>
</dbReference>
<organism evidence="9 10">
    <name type="scientific">Arabis nemorensis</name>
    <dbReference type="NCBI Taxonomy" id="586526"/>
    <lineage>
        <taxon>Eukaryota</taxon>
        <taxon>Viridiplantae</taxon>
        <taxon>Streptophyta</taxon>
        <taxon>Embryophyta</taxon>
        <taxon>Tracheophyta</taxon>
        <taxon>Spermatophyta</taxon>
        <taxon>Magnoliopsida</taxon>
        <taxon>eudicotyledons</taxon>
        <taxon>Gunneridae</taxon>
        <taxon>Pentapetalae</taxon>
        <taxon>rosids</taxon>
        <taxon>malvids</taxon>
        <taxon>Brassicales</taxon>
        <taxon>Brassicaceae</taxon>
        <taxon>Arabideae</taxon>
        <taxon>Arabis</taxon>
    </lineage>
</organism>
<evidence type="ECO:0008006" key="11">
    <source>
        <dbReference type="Google" id="ProtNLM"/>
    </source>
</evidence>
<evidence type="ECO:0000256" key="3">
    <source>
        <dbReference type="ARBA" id="ARBA00022512"/>
    </source>
</evidence>
<comment type="caution">
    <text evidence="9">The sequence shown here is derived from an EMBL/GenBank/DDBJ whole genome shotgun (WGS) entry which is preliminary data.</text>
</comment>
<sequence>MSDVMFKGPCKGNIIFFIKGTLLAPMAANEIKKDSWINFRYVDNLVVSGGGTIDGQGSRSWSFRHCETNTDNRVLPANMGFDFVRNSRITSLKSVNSKAGHLNFFAVDHFNITGVNIAAPGNSPNTDGIKIGSSSNMKIWNSHIGTGDDCIAILSRNTNFDI</sequence>
<keyword evidence="6 8" id="KW-0326">Glycosidase</keyword>
<evidence type="ECO:0000256" key="1">
    <source>
        <dbReference type="ARBA" id="ARBA00004191"/>
    </source>
</evidence>
<protein>
    <recommendedName>
        <fullName evidence="11">Pectate lyase domain-containing protein</fullName>
    </recommendedName>
</protein>
<name>A0A565ASX9_9BRAS</name>
<dbReference type="OrthoDB" id="187139at2759"/>
<dbReference type="InterPro" id="IPR000743">
    <property type="entry name" value="Glyco_hydro_28"/>
</dbReference>
<comment type="subcellular location">
    <subcellularLocation>
        <location evidence="1">Secreted</location>
        <location evidence="1">Cell wall</location>
    </subcellularLocation>
</comment>
<dbReference type="PANTHER" id="PTHR31375">
    <property type="match status" value="1"/>
</dbReference>
<evidence type="ECO:0000256" key="7">
    <source>
        <dbReference type="ARBA" id="ARBA00023316"/>
    </source>
</evidence>
<dbReference type="GO" id="GO:0071555">
    <property type="term" value="P:cell wall organization"/>
    <property type="evidence" value="ECO:0007669"/>
    <property type="project" value="UniProtKB-KW"/>
</dbReference>
<dbReference type="AlphaFoldDB" id="A0A565ASX9"/>
<evidence type="ECO:0000256" key="5">
    <source>
        <dbReference type="ARBA" id="ARBA00022801"/>
    </source>
</evidence>
<keyword evidence="5 8" id="KW-0378">Hydrolase</keyword>
<accession>A0A565ASX9</accession>
<dbReference type="Gene3D" id="2.160.20.10">
    <property type="entry name" value="Single-stranded right-handed beta-helix, Pectin lyase-like"/>
    <property type="match status" value="1"/>
</dbReference>
<evidence type="ECO:0000256" key="6">
    <source>
        <dbReference type="ARBA" id="ARBA00023295"/>
    </source>
</evidence>
<dbReference type="Proteomes" id="UP000489600">
    <property type="component" value="Unassembled WGS sequence"/>
</dbReference>